<dbReference type="Pfam" id="PF16363">
    <property type="entry name" value="GDP_Man_Dehyd"/>
    <property type="match status" value="1"/>
</dbReference>
<dbReference type="PANTHER" id="PTHR43574">
    <property type="entry name" value="EPIMERASE-RELATED"/>
    <property type="match status" value="1"/>
</dbReference>
<dbReference type="InterPro" id="IPR016040">
    <property type="entry name" value="NAD(P)-bd_dom"/>
</dbReference>
<feature type="domain" description="NAD(P)-binding" evidence="2">
    <location>
        <begin position="4"/>
        <end position="306"/>
    </location>
</feature>
<organism evidence="3 4">
    <name type="scientific">Candidatus Auribacter fodinae</name>
    <dbReference type="NCBI Taxonomy" id="2093366"/>
    <lineage>
        <taxon>Bacteria</taxon>
        <taxon>Pseudomonadati</taxon>
        <taxon>Candidatus Auribacterota</taxon>
        <taxon>Candidatus Auribacteria</taxon>
        <taxon>Candidatus Auribacterales</taxon>
        <taxon>Candidatus Auribacteraceae</taxon>
        <taxon>Candidatus Auribacter</taxon>
    </lineage>
</organism>
<dbReference type="Proteomes" id="UP000266426">
    <property type="component" value="Unassembled WGS sequence"/>
</dbReference>
<keyword evidence="1" id="KW-0520">NAD</keyword>
<reference evidence="3 4" key="1">
    <citation type="journal article" date="2017" name="ISME J.">
        <title>Energy and carbon metabolisms in a deep terrestrial subsurface fluid microbial community.</title>
        <authorList>
            <person name="Momper L."/>
            <person name="Jungbluth S.P."/>
            <person name="Lee M.D."/>
            <person name="Amend J.P."/>
        </authorList>
    </citation>
    <scope>NUCLEOTIDE SEQUENCE [LARGE SCALE GENOMIC DNA]</scope>
    <source>
        <strain evidence="3">SURF_26</strain>
    </source>
</reference>
<evidence type="ECO:0000256" key="1">
    <source>
        <dbReference type="ARBA" id="ARBA00023027"/>
    </source>
</evidence>
<dbReference type="Gene3D" id="3.40.50.720">
    <property type="entry name" value="NAD(P)-binding Rossmann-like Domain"/>
    <property type="match status" value="1"/>
</dbReference>
<protein>
    <submittedName>
        <fullName evidence="3">NAD-dependent epimerase/dehydratase family protein</fullName>
    </submittedName>
</protein>
<gene>
    <name evidence="3" type="ORF">C4541_12560</name>
</gene>
<comment type="caution">
    <text evidence="3">The sequence shown here is derived from an EMBL/GenBank/DDBJ whole genome shotgun (WGS) entry which is preliminary data.</text>
</comment>
<dbReference type="Gene3D" id="3.90.25.10">
    <property type="entry name" value="UDP-galactose 4-epimerase, domain 1"/>
    <property type="match status" value="1"/>
</dbReference>
<sequence>MKVLLTGGAGFIGSHLTAQLLGRGYDVCCVDNFNTYYDPSIKRRNIQLFIENPQYTLYEGNIVDFQFLESIFKKEKFDRVIHLAARAGVRPSITDPDLYNRVNVIGTTNLLNLSKATGVEQFIFGSSSSVYGVNSKVPFSEDDSIDKPISPYAATKIAGEMLCHVYHYLYGLHITSLRFFTVYGPRQRPEMAIHKFARAIMDGTPIPVFGDGSSRRDYTFVDDIVAGIMASFDKNYAYEVFNLGNSNTVSLAELIETLETAIGKKAVISRMENQPGDVPITYANIDKARTKLGFEPRTGIKEGITRFVEWLREQP</sequence>
<evidence type="ECO:0000313" key="4">
    <source>
        <dbReference type="Proteomes" id="UP000266426"/>
    </source>
</evidence>
<proteinExistence type="predicted"/>
<dbReference type="SUPFAM" id="SSF51735">
    <property type="entry name" value="NAD(P)-binding Rossmann-fold domains"/>
    <property type="match status" value="1"/>
</dbReference>
<evidence type="ECO:0000259" key="2">
    <source>
        <dbReference type="Pfam" id="PF16363"/>
    </source>
</evidence>
<dbReference type="AlphaFoldDB" id="A0A3A4QQY1"/>
<accession>A0A3A4QQY1</accession>
<name>A0A3A4QQY1_9BACT</name>
<dbReference type="InterPro" id="IPR036291">
    <property type="entry name" value="NAD(P)-bd_dom_sf"/>
</dbReference>
<dbReference type="PRINTS" id="PR01713">
    <property type="entry name" value="NUCEPIMERASE"/>
</dbReference>
<evidence type="ECO:0000313" key="3">
    <source>
        <dbReference type="EMBL" id="RJP56294.1"/>
    </source>
</evidence>
<dbReference type="EMBL" id="QZJZ01000097">
    <property type="protein sequence ID" value="RJP56294.1"/>
    <property type="molecule type" value="Genomic_DNA"/>
</dbReference>